<comment type="caution">
    <text evidence="1">The sequence shown here is derived from an EMBL/GenBank/DDBJ whole genome shotgun (WGS) entry which is preliminary data.</text>
</comment>
<protein>
    <submittedName>
        <fullName evidence="1">Uncharacterized protein</fullName>
    </submittedName>
</protein>
<reference evidence="1 2" key="1">
    <citation type="submission" date="2024-09" db="EMBL/GenBank/DDBJ databases">
        <title>Nodulacao em especies de Leguminosae Basais da Amazonia e Caracterizacao dos Rizobios e Bacterias Associadas aos Nodulos.</title>
        <authorList>
            <person name="Jambeiro I.C.A."/>
            <person name="Lopes I.S."/>
            <person name="Aguiar E.R.G.R."/>
            <person name="Santos A.F.J."/>
            <person name="Dos Santos J.M.F."/>
            <person name="Gross E."/>
        </authorList>
    </citation>
    <scope>NUCLEOTIDE SEQUENCE [LARGE SCALE GENOMIC DNA]</scope>
    <source>
        <strain evidence="1 2">BRUESC1165</strain>
    </source>
</reference>
<dbReference type="RefSeq" id="WP_246520369.1">
    <property type="nucleotide sequence ID" value="NZ_JAFBID010000018.1"/>
</dbReference>
<proteinExistence type="predicted"/>
<organism evidence="1 2">
    <name type="scientific">Microvirga arabica</name>
    <dbReference type="NCBI Taxonomy" id="1128671"/>
    <lineage>
        <taxon>Bacteria</taxon>
        <taxon>Pseudomonadati</taxon>
        <taxon>Pseudomonadota</taxon>
        <taxon>Alphaproteobacteria</taxon>
        <taxon>Hyphomicrobiales</taxon>
        <taxon>Methylobacteriaceae</taxon>
        <taxon>Microvirga</taxon>
    </lineage>
</organism>
<evidence type="ECO:0000313" key="1">
    <source>
        <dbReference type="EMBL" id="MFC1459905.1"/>
    </source>
</evidence>
<keyword evidence="2" id="KW-1185">Reference proteome</keyword>
<evidence type="ECO:0000313" key="2">
    <source>
        <dbReference type="Proteomes" id="UP001593940"/>
    </source>
</evidence>
<dbReference type="Proteomes" id="UP001593940">
    <property type="component" value="Unassembled WGS sequence"/>
</dbReference>
<accession>A0ABV6YFP9</accession>
<name>A0ABV6YFP9_9HYPH</name>
<dbReference type="EMBL" id="JBHOMY010000120">
    <property type="protein sequence ID" value="MFC1459905.1"/>
    <property type="molecule type" value="Genomic_DNA"/>
</dbReference>
<gene>
    <name evidence="1" type="ORF">ACETIH_25015</name>
</gene>
<sequence length="78" mass="8923">MPMGRRASDDWPEEYIIVVPHSWRGDDLWFDIQAETQERIGTTLREMYADLEQLPLSPSLTLLVRQIEAGCIAPEAHG</sequence>